<dbReference type="EMBL" id="JACCAC010000001">
    <property type="protein sequence ID" value="NYG56813.1"/>
    <property type="molecule type" value="Genomic_DNA"/>
</dbReference>
<gene>
    <name evidence="1" type="ORF">BJ989_003117</name>
</gene>
<protein>
    <submittedName>
        <fullName evidence="1">Uncharacterized protein</fullName>
    </submittedName>
</protein>
<sequence length="100" mass="10557">MRFRDTFVRVAAELTRAGHTVLLPTFLEPGAELGADNRARLGRAHLARVATADEVLVVDVGGHVGESTRREIAHARSRGVPVRFLEGDGRSAGAGSLGAT</sequence>
<name>A0A7Y9RYB1_9ACTN</name>
<dbReference type="Proteomes" id="UP000544110">
    <property type="component" value="Unassembled WGS sequence"/>
</dbReference>
<organism evidence="1 2">
    <name type="scientific">Nocardioides perillae</name>
    <dbReference type="NCBI Taxonomy" id="1119534"/>
    <lineage>
        <taxon>Bacteria</taxon>
        <taxon>Bacillati</taxon>
        <taxon>Actinomycetota</taxon>
        <taxon>Actinomycetes</taxon>
        <taxon>Propionibacteriales</taxon>
        <taxon>Nocardioidaceae</taxon>
        <taxon>Nocardioides</taxon>
    </lineage>
</organism>
<dbReference type="AlphaFoldDB" id="A0A7Y9RYB1"/>
<dbReference type="RefSeq" id="WP_218848849.1">
    <property type="nucleotide sequence ID" value="NZ_JACCAC010000001.1"/>
</dbReference>
<evidence type="ECO:0000313" key="2">
    <source>
        <dbReference type="Proteomes" id="UP000544110"/>
    </source>
</evidence>
<keyword evidence="2" id="KW-1185">Reference proteome</keyword>
<evidence type="ECO:0000313" key="1">
    <source>
        <dbReference type="EMBL" id="NYG56813.1"/>
    </source>
</evidence>
<proteinExistence type="predicted"/>
<accession>A0A7Y9RYB1</accession>
<reference evidence="1 2" key="1">
    <citation type="submission" date="2020-07" db="EMBL/GenBank/DDBJ databases">
        <title>Sequencing the genomes of 1000 actinobacteria strains.</title>
        <authorList>
            <person name="Klenk H.-P."/>
        </authorList>
    </citation>
    <scope>NUCLEOTIDE SEQUENCE [LARGE SCALE GENOMIC DNA]</scope>
    <source>
        <strain evidence="1 2">DSM 24552</strain>
    </source>
</reference>
<comment type="caution">
    <text evidence="1">The sequence shown here is derived from an EMBL/GenBank/DDBJ whole genome shotgun (WGS) entry which is preliminary data.</text>
</comment>